<dbReference type="CDD" id="cd18657">
    <property type="entry name" value="CSD_Swi6"/>
    <property type="match status" value="1"/>
</dbReference>
<keyword evidence="2" id="KW-0539">Nucleus</keyword>
<proteinExistence type="predicted"/>
<protein>
    <recommendedName>
        <fullName evidence="4">Chromo domain-containing protein</fullName>
    </recommendedName>
</protein>
<dbReference type="InterPro" id="IPR016197">
    <property type="entry name" value="Chromo-like_dom_sf"/>
</dbReference>
<feature type="domain" description="Chromo" evidence="4">
    <location>
        <begin position="18"/>
        <end position="76"/>
    </location>
</feature>
<comment type="subcellular location">
    <subcellularLocation>
        <location evidence="1">Nucleus</location>
    </subcellularLocation>
</comment>
<dbReference type="Proteomes" id="UP001648503">
    <property type="component" value="Unassembled WGS sequence"/>
</dbReference>
<dbReference type="PROSITE" id="PS50013">
    <property type="entry name" value="CHROMO_2"/>
    <property type="match status" value="1"/>
</dbReference>
<feature type="region of interest" description="Disordered" evidence="3">
    <location>
        <begin position="70"/>
        <end position="139"/>
    </location>
</feature>
<evidence type="ECO:0000256" key="3">
    <source>
        <dbReference type="SAM" id="MobiDB-lite"/>
    </source>
</evidence>
<dbReference type="InterPro" id="IPR000953">
    <property type="entry name" value="Chromo/chromo_shadow_dom"/>
</dbReference>
<keyword evidence="6" id="KW-1185">Reference proteome</keyword>
<dbReference type="SMART" id="SM00300">
    <property type="entry name" value="ChSh"/>
    <property type="match status" value="1"/>
</dbReference>
<dbReference type="Pfam" id="PF01393">
    <property type="entry name" value="Chromo_shadow"/>
    <property type="match status" value="1"/>
</dbReference>
<dbReference type="PROSITE" id="PS00598">
    <property type="entry name" value="CHROMO_1"/>
    <property type="match status" value="1"/>
</dbReference>
<dbReference type="SUPFAM" id="SSF54160">
    <property type="entry name" value="Chromo domain-like"/>
    <property type="match status" value="2"/>
</dbReference>
<dbReference type="InterPro" id="IPR023780">
    <property type="entry name" value="Chromo_domain"/>
</dbReference>
<evidence type="ECO:0000256" key="1">
    <source>
        <dbReference type="ARBA" id="ARBA00004123"/>
    </source>
</evidence>
<sequence>MRVGKRASEKKAKVEEVYEVERIVDFRIEDGDEQFRIKWKGYPFSDNTWEPVDVVDAPILVKQFWDDHPLLKPGSKKAVGSSSRAADSQESPSKRQKTTPAKNGKSTSQASSSNKKKNTDSKSDSAQKKGTSNGGDTDDYLEKVYLSSDALTAEMCAKSSWEDDVEDIETMEASSTGEDDLAVYINWKDGKKIVVSSKLANAKCPQKIIKFYESHLKFG</sequence>
<feature type="compositionally biased region" description="Basic and acidic residues" evidence="3">
    <location>
        <begin position="117"/>
        <end position="127"/>
    </location>
</feature>
<comment type="caution">
    <text evidence="5">The sequence shown here is derived from an EMBL/GenBank/DDBJ whole genome shotgun (WGS) entry which is preliminary data.</text>
</comment>
<evidence type="ECO:0000313" key="5">
    <source>
        <dbReference type="EMBL" id="KAH6590012.1"/>
    </source>
</evidence>
<dbReference type="Gene3D" id="2.40.50.40">
    <property type="match status" value="2"/>
</dbReference>
<evidence type="ECO:0000256" key="2">
    <source>
        <dbReference type="ARBA" id="ARBA00023242"/>
    </source>
</evidence>
<dbReference type="InterPro" id="IPR051219">
    <property type="entry name" value="Heterochromatin_chromo-domain"/>
</dbReference>
<reference evidence="5 6" key="1">
    <citation type="submission" date="2021-02" db="EMBL/GenBank/DDBJ databases">
        <title>Variation within the Batrachochytrium salamandrivorans European outbreak.</title>
        <authorList>
            <person name="Kelly M."/>
            <person name="Pasmans F."/>
            <person name="Shea T.P."/>
            <person name="Munoz J.F."/>
            <person name="Carranza S."/>
            <person name="Cuomo C.A."/>
            <person name="Martel A."/>
        </authorList>
    </citation>
    <scope>NUCLEOTIDE SEQUENCE [LARGE SCALE GENOMIC DNA]</scope>
    <source>
        <strain evidence="5 6">AMFP18/2</strain>
    </source>
</reference>
<organism evidence="5 6">
    <name type="scientific">Batrachochytrium salamandrivorans</name>
    <dbReference type="NCBI Taxonomy" id="1357716"/>
    <lineage>
        <taxon>Eukaryota</taxon>
        <taxon>Fungi</taxon>
        <taxon>Fungi incertae sedis</taxon>
        <taxon>Chytridiomycota</taxon>
        <taxon>Chytridiomycota incertae sedis</taxon>
        <taxon>Chytridiomycetes</taxon>
        <taxon>Rhizophydiales</taxon>
        <taxon>Rhizophydiales incertae sedis</taxon>
        <taxon>Batrachochytrium</taxon>
    </lineage>
</organism>
<dbReference type="Pfam" id="PF00385">
    <property type="entry name" value="Chromo"/>
    <property type="match status" value="1"/>
</dbReference>
<dbReference type="EMBL" id="JAFCIX010000438">
    <property type="protein sequence ID" value="KAH6590012.1"/>
    <property type="molecule type" value="Genomic_DNA"/>
</dbReference>
<name>A0ABQ8F0N7_9FUNG</name>
<gene>
    <name evidence="5" type="ORF">BASA50_009714</name>
</gene>
<evidence type="ECO:0000259" key="4">
    <source>
        <dbReference type="PROSITE" id="PS50013"/>
    </source>
</evidence>
<feature type="compositionally biased region" description="Polar residues" evidence="3">
    <location>
        <begin position="98"/>
        <end position="110"/>
    </location>
</feature>
<dbReference type="PANTHER" id="PTHR22812">
    <property type="entry name" value="CHROMOBOX PROTEIN"/>
    <property type="match status" value="1"/>
</dbReference>
<dbReference type="InterPro" id="IPR023779">
    <property type="entry name" value="Chromodomain_CS"/>
</dbReference>
<dbReference type="SMART" id="SM00298">
    <property type="entry name" value="CHROMO"/>
    <property type="match status" value="1"/>
</dbReference>
<dbReference type="CDD" id="cd00024">
    <property type="entry name" value="CD_CSD"/>
    <property type="match status" value="1"/>
</dbReference>
<evidence type="ECO:0000313" key="6">
    <source>
        <dbReference type="Proteomes" id="UP001648503"/>
    </source>
</evidence>
<accession>A0ABQ8F0N7</accession>
<dbReference type="InterPro" id="IPR008251">
    <property type="entry name" value="Chromo_shadow_dom"/>
</dbReference>
<feature type="compositionally biased region" description="Polar residues" evidence="3">
    <location>
        <begin position="80"/>
        <end position="91"/>
    </location>
</feature>